<keyword evidence="2" id="KW-1185">Reference proteome</keyword>
<dbReference type="HOGENOM" id="CLU_993828_0_0_1"/>
<gene>
    <name evidence="1" type="ORF">HCBG_08048</name>
</gene>
<protein>
    <submittedName>
        <fullName evidence="1">Uncharacterized protein</fullName>
    </submittedName>
</protein>
<dbReference type="GeneID" id="69041064"/>
<dbReference type="Proteomes" id="UP000001631">
    <property type="component" value="Unassembled WGS sequence"/>
</dbReference>
<proteinExistence type="predicted"/>
<evidence type="ECO:0000313" key="2">
    <source>
        <dbReference type="Proteomes" id="UP000001631"/>
    </source>
</evidence>
<dbReference type="RefSeq" id="XP_045284403.1">
    <property type="nucleotide sequence ID" value="XM_045435097.1"/>
</dbReference>
<sequence>MFPVAANPVRAGWAPHPNGQPAASDAMPTMPCSLVLRLRCRRAGGINNGILWRTMRTLSPSAKACFDEPRIDLPSIPYSSNKSHLTTHVSCPWRILARCTTLNFGRHMSLRATCDNGQVEAARPAFPCPGRDQYHGPRHLGGDHHCHPSHGRIMHSTLHSMSGTFSSLSVLNLVLGCIYTTSPAAIRTLPFHSFVDVNPGGLFLPSKKTGTEETIDSRLALSRILSQFIFLWIVAHIFESSRADEQLYNHFLKRKYRDPFLGILNFRFVPRSSFSRNNTF</sequence>
<dbReference type="AlphaFoldDB" id="C0NX56"/>
<name>C0NX56_AJECG</name>
<dbReference type="VEuPathDB" id="FungiDB:I7I50_08306"/>
<evidence type="ECO:0000313" key="1">
    <source>
        <dbReference type="EMBL" id="EEH03922.1"/>
    </source>
</evidence>
<accession>C0NX56</accession>
<dbReference type="InParanoid" id="C0NX56"/>
<reference evidence="1" key="1">
    <citation type="submission" date="2009-02" db="EMBL/GenBank/DDBJ databases">
        <title>The Genome Sequence of Ajellomyces capsulatus strain G186AR.</title>
        <authorList>
            <consortium name="The Broad Institute Genome Sequencing Platform"/>
            <person name="Champion M."/>
            <person name="Cuomo C."/>
            <person name="Ma L.-J."/>
            <person name="Henn M.R."/>
            <person name="Sil A."/>
            <person name="Goldman B."/>
            <person name="Young S.K."/>
            <person name="Kodira C.D."/>
            <person name="Zeng Q."/>
            <person name="Koehrsen M."/>
            <person name="Alvarado L."/>
            <person name="Berlin A."/>
            <person name="Borenstein D."/>
            <person name="Chen Z."/>
            <person name="Engels R."/>
            <person name="Freedman E."/>
            <person name="Gellesch M."/>
            <person name="Goldberg J."/>
            <person name="Griggs A."/>
            <person name="Gujja S."/>
            <person name="Heiman D."/>
            <person name="Hepburn T."/>
            <person name="Howarth C."/>
            <person name="Jen D."/>
            <person name="Larson L."/>
            <person name="Lewis B."/>
            <person name="Mehta T."/>
            <person name="Park D."/>
            <person name="Pearson M."/>
            <person name="Roberts A."/>
            <person name="Saif S."/>
            <person name="Shea T."/>
            <person name="Shenoy N."/>
            <person name="Sisk P."/>
            <person name="Stolte C."/>
            <person name="Sykes S."/>
            <person name="Walk T."/>
            <person name="White J."/>
            <person name="Yandava C."/>
            <person name="Klein B."/>
            <person name="McEwen J.G."/>
            <person name="Puccia R."/>
            <person name="Goldman G.H."/>
            <person name="Felipe M.S."/>
            <person name="Nino-Vega G."/>
            <person name="San-Blas G."/>
            <person name="Taylor J."/>
            <person name="Mendoza L."/>
            <person name="Galagan J."/>
            <person name="Nusbaum C."/>
            <person name="Birren B."/>
        </authorList>
    </citation>
    <scope>NUCLEOTIDE SEQUENCE</scope>
    <source>
        <strain evidence="1">G186AR</strain>
    </source>
</reference>
<organism evidence="1 2">
    <name type="scientific">Ajellomyces capsulatus (strain G186AR / H82 / ATCC MYA-2454 / RMSCC 2432)</name>
    <name type="common">Darling's disease fungus</name>
    <name type="synonym">Histoplasma capsulatum</name>
    <dbReference type="NCBI Taxonomy" id="447093"/>
    <lineage>
        <taxon>Eukaryota</taxon>
        <taxon>Fungi</taxon>
        <taxon>Dikarya</taxon>
        <taxon>Ascomycota</taxon>
        <taxon>Pezizomycotina</taxon>
        <taxon>Eurotiomycetes</taxon>
        <taxon>Eurotiomycetidae</taxon>
        <taxon>Onygenales</taxon>
        <taxon>Ajellomycetaceae</taxon>
        <taxon>Histoplasma</taxon>
    </lineage>
</organism>
<dbReference type="EMBL" id="GG663375">
    <property type="protein sequence ID" value="EEH03922.1"/>
    <property type="molecule type" value="Genomic_DNA"/>
</dbReference>